<dbReference type="Gene3D" id="2.40.70.10">
    <property type="entry name" value="Acid Proteases"/>
    <property type="match status" value="1"/>
</dbReference>
<dbReference type="CDD" id="cd00303">
    <property type="entry name" value="retropepsin_like"/>
    <property type="match status" value="1"/>
</dbReference>
<feature type="domain" description="Retrotransposon gag" evidence="2">
    <location>
        <begin position="53"/>
        <end position="132"/>
    </location>
</feature>
<reference evidence="4" key="2">
    <citation type="submission" date="2025-08" db="UniProtKB">
        <authorList>
            <consortium name="RefSeq"/>
        </authorList>
    </citation>
    <scope>IDENTIFICATION</scope>
    <source>
        <tissue evidence="4">Young leaves</tissue>
    </source>
</reference>
<evidence type="ECO:0000313" key="3">
    <source>
        <dbReference type="Proteomes" id="UP000694853"/>
    </source>
</evidence>
<dbReference type="AlphaFoldDB" id="A0A8B8K246"/>
<protein>
    <submittedName>
        <fullName evidence="4">Uncharacterized protein LOC113850732</fullName>
    </submittedName>
</protein>
<dbReference type="CDD" id="cd01647">
    <property type="entry name" value="RT_LTR"/>
    <property type="match status" value="1"/>
</dbReference>
<dbReference type="SUPFAM" id="SSF56672">
    <property type="entry name" value="DNA/RNA polymerases"/>
    <property type="match status" value="1"/>
</dbReference>
<dbReference type="PANTHER" id="PTHR24559">
    <property type="entry name" value="TRANSPOSON TY3-I GAG-POL POLYPROTEIN"/>
    <property type="match status" value="1"/>
</dbReference>
<proteinExistence type="predicted"/>
<dbReference type="Gene3D" id="3.10.10.10">
    <property type="entry name" value="HIV Type 1 Reverse Transcriptase, subunit A, domain 1"/>
    <property type="match status" value="1"/>
</dbReference>
<gene>
    <name evidence="4" type="primary">LOC113850732</name>
</gene>
<reference evidence="3" key="1">
    <citation type="journal article" date="2019" name="Toxins">
        <title>Detection of Abrin-Like and Prepropulchellin-Like Toxin Genes and Transcripts Using Whole Genome Sequencing and Full-Length Transcript Sequencing of Abrus precatorius.</title>
        <authorList>
            <person name="Hovde B.T."/>
            <person name="Daligault H.E."/>
            <person name="Hanschen E.R."/>
            <person name="Kunde Y.A."/>
            <person name="Johnson M.B."/>
            <person name="Starkenburg S.R."/>
            <person name="Johnson S.L."/>
        </authorList>
    </citation>
    <scope>NUCLEOTIDE SEQUENCE [LARGE SCALE GENOMIC DNA]</scope>
</reference>
<dbReference type="Pfam" id="PF03732">
    <property type="entry name" value="Retrotrans_gag"/>
    <property type="match status" value="1"/>
</dbReference>
<feature type="domain" description="Reverse transcriptase" evidence="1">
    <location>
        <begin position="430"/>
        <end position="548"/>
    </location>
</feature>
<dbReference type="InterPro" id="IPR000477">
    <property type="entry name" value="RT_dom"/>
</dbReference>
<dbReference type="KEGG" id="aprc:113850732"/>
<dbReference type="Proteomes" id="UP000694853">
    <property type="component" value="Unplaced"/>
</dbReference>
<dbReference type="RefSeq" id="XP_027337088.1">
    <property type="nucleotide sequence ID" value="XM_027481287.1"/>
</dbReference>
<dbReference type="Pfam" id="PF00078">
    <property type="entry name" value="RVT_1"/>
    <property type="match status" value="1"/>
</dbReference>
<dbReference type="InterPro" id="IPR053134">
    <property type="entry name" value="RNA-dir_DNA_polymerase"/>
</dbReference>
<accession>A0A8B8K246</accession>
<dbReference type="InterPro" id="IPR043502">
    <property type="entry name" value="DNA/RNA_pol_sf"/>
</dbReference>
<evidence type="ECO:0000259" key="2">
    <source>
        <dbReference type="Pfam" id="PF03732"/>
    </source>
</evidence>
<evidence type="ECO:0000313" key="4">
    <source>
        <dbReference type="RefSeq" id="XP_027337088.1"/>
    </source>
</evidence>
<dbReference type="OrthoDB" id="1428657at2759"/>
<sequence length="555" mass="64351">MVRGGNPNGPIMDLEYLKFAEFRKANSPNFRGAFDPDKVFFVLDCTNCQKVAFATYMLEADAKFWWNGVRRLLEESQTEITWDVFSDPFYQKYFPAFIRNAKELEFMQLHQGNSSISEYIANFEELCKFSTIYQKNPNEVWKCVKFEGGLREDILATIRPMEIRGFPTLVNKCRFVEDCNKKLVAVRSTNSKFKKGLSTQAPRFKPNFQQQRMFQPTSNKGNCVSILQIPISELSYDLLVSTPTNKPVKTSQICMNVLLQINDRTFSANLICLPLSGFHIILGIDWLSANRVMLNCSDKTVIFSSVSLPKSQNLVNLYLNSITINHCGLESQGFLLLSTSVTEVNKRMEDILVVKEYPDVFLEDILEFPPEREIEFTIELVPRTGPISIAPYRMSPLELTELKKQIEELLEIGFIRPSASLWGAPILLVKKNDGGMWLCVDYRQLNKMTIKNKYLFSRIDDLMDQLQGAMVFFKIDLRSGYHQIRVREQDIPKTSFQTRYGHYEYTVMSFGLTNAPAIFMDYMNRIFQPYLDKFVVMFIDAYLFTRRQNRRIKSI</sequence>
<organism evidence="3 4">
    <name type="scientific">Abrus precatorius</name>
    <name type="common">Indian licorice</name>
    <name type="synonym">Glycine abrus</name>
    <dbReference type="NCBI Taxonomy" id="3816"/>
    <lineage>
        <taxon>Eukaryota</taxon>
        <taxon>Viridiplantae</taxon>
        <taxon>Streptophyta</taxon>
        <taxon>Embryophyta</taxon>
        <taxon>Tracheophyta</taxon>
        <taxon>Spermatophyta</taxon>
        <taxon>Magnoliopsida</taxon>
        <taxon>eudicotyledons</taxon>
        <taxon>Gunneridae</taxon>
        <taxon>Pentapetalae</taxon>
        <taxon>rosids</taxon>
        <taxon>fabids</taxon>
        <taxon>Fabales</taxon>
        <taxon>Fabaceae</taxon>
        <taxon>Papilionoideae</taxon>
        <taxon>50 kb inversion clade</taxon>
        <taxon>NPAAA clade</taxon>
        <taxon>indigoferoid/millettioid clade</taxon>
        <taxon>Abreae</taxon>
        <taxon>Abrus</taxon>
    </lineage>
</organism>
<evidence type="ECO:0000259" key="1">
    <source>
        <dbReference type="Pfam" id="PF00078"/>
    </source>
</evidence>
<keyword evidence="3" id="KW-1185">Reference proteome</keyword>
<dbReference type="GeneID" id="113850732"/>
<dbReference type="InterPro" id="IPR021109">
    <property type="entry name" value="Peptidase_aspartic_dom_sf"/>
</dbReference>
<dbReference type="PANTHER" id="PTHR24559:SF444">
    <property type="entry name" value="REVERSE TRANSCRIPTASE DOMAIN-CONTAINING PROTEIN"/>
    <property type="match status" value="1"/>
</dbReference>
<dbReference type="Pfam" id="PF08284">
    <property type="entry name" value="RVP_2"/>
    <property type="match status" value="1"/>
</dbReference>
<dbReference type="InterPro" id="IPR005162">
    <property type="entry name" value="Retrotrans_gag_dom"/>
</dbReference>
<name>A0A8B8K246_ABRPR</name>